<reference evidence="2 3" key="1">
    <citation type="journal article" date="2014" name="PLoS Genet.">
        <title>Phylogenetically driven sequencing of extremely halophilic archaea reveals strategies for static and dynamic osmo-response.</title>
        <authorList>
            <person name="Becker E.A."/>
            <person name="Seitzer P.M."/>
            <person name="Tritt A."/>
            <person name="Larsen D."/>
            <person name="Krusor M."/>
            <person name="Yao A.I."/>
            <person name="Wu D."/>
            <person name="Madern D."/>
            <person name="Eisen J.A."/>
            <person name="Darling A.E."/>
            <person name="Facciotti M.T."/>
        </authorList>
    </citation>
    <scope>NUCLEOTIDE SEQUENCE [LARGE SCALE GENOMIC DNA]</scope>
    <source>
        <strain evidence="2 3">JCM 14848</strain>
    </source>
</reference>
<keyword evidence="3" id="KW-1185">Reference proteome</keyword>
<dbReference type="InParanoid" id="M0DHX0"/>
<gene>
    <name evidence="2" type="ORF">C474_00400</name>
</gene>
<proteinExistence type="predicted"/>
<organism evidence="2 3">
    <name type="scientific">Halogeometricum pallidum JCM 14848</name>
    <dbReference type="NCBI Taxonomy" id="1227487"/>
    <lineage>
        <taxon>Archaea</taxon>
        <taxon>Methanobacteriati</taxon>
        <taxon>Methanobacteriota</taxon>
        <taxon>Stenosarchaea group</taxon>
        <taxon>Halobacteria</taxon>
        <taxon>Halobacteriales</taxon>
        <taxon>Haloferacaceae</taxon>
        <taxon>Halogeometricum</taxon>
    </lineage>
</organism>
<dbReference type="Pfam" id="PF01874">
    <property type="entry name" value="CitG"/>
    <property type="match status" value="1"/>
</dbReference>
<evidence type="ECO:0000313" key="3">
    <source>
        <dbReference type="Proteomes" id="UP000011513"/>
    </source>
</evidence>
<protein>
    <submittedName>
        <fullName evidence="2">Triphosphoribosyl-dephospho-CoA synthetase</fullName>
    </submittedName>
</protein>
<comment type="caution">
    <text evidence="2">The sequence shown here is derived from an EMBL/GenBank/DDBJ whole genome shotgun (WGS) entry which is preliminary data.</text>
</comment>
<name>M0DHX0_HALPD</name>
<evidence type="ECO:0000256" key="1">
    <source>
        <dbReference type="SAM" id="MobiDB-lite"/>
    </source>
</evidence>
<sequence length="309" mass="32131">MVRRTGGDRDGGGGDGGSTVTGAGNPDRSERPSPRTPAENAQLALLLEVAGTPKPGNVDRARDLSDLRFEHFLAGAVGSNEGLRRAASGAPVGVAFERSVRGMRHQEGGNTQFGCLLLLVPLVRAAAAGDLSPAGAADVVESTTVADAADFYRAFEHVDVAVDDPPENLSDLDVRRGSDAVPALRERGLTLSDVMAASEGDGNAAEWADGFAHTFDVADTILADDGPAPDRVARAFVNRLTEGEDTLVRTNHGPEVAADVRRRVAEARGDPERMAELAEAFVAEGINPGTTADLVCAATFVALERGLSV</sequence>
<dbReference type="EMBL" id="AOIV01000002">
    <property type="protein sequence ID" value="ELZ35086.1"/>
    <property type="molecule type" value="Genomic_DNA"/>
</dbReference>
<dbReference type="Proteomes" id="UP000011513">
    <property type="component" value="Unassembled WGS sequence"/>
</dbReference>
<dbReference type="PATRIC" id="fig|1227487.5.peg.86"/>
<dbReference type="PANTHER" id="PTHR42280:SF1">
    <property type="entry name" value="CITG FAMILY PROTEIN"/>
    <property type="match status" value="1"/>
</dbReference>
<dbReference type="FunCoup" id="M0DHX0">
    <property type="interactions" value="7"/>
</dbReference>
<dbReference type="GO" id="GO:0046917">
    <property type="term" value="F:triphosphoribosyl-dephospho-CoA synthase activity"/>
    <property type="evidence" value="ECO:0007669"/>
    <property type="project" value="InterPro"/>
</dbReference>
<accession>M0DHX0</accession>
<feature type="region of interest" description="Disordered" evidence="1">
    <location>
        <begin position="1"/>
        <end position="40"/>
    </location>
</feature>
<dbReference type="PANTHER" id="PTHR42280">
    <property type="entry name" value="CITG FAMILY PROTEIN"/>
    <property type="match status" value="1"/>
</dbReference>
<evidence type="ECO:0000313" key="2">
    <source>
        <dbReference type="EMBL" id="ELZ35086.1"/>
    </source>
</evidence>
<dbReference type="Gene3D" id="1.10.4200.10">
    <property type="entry name" value="Triphosphoribosyl-dephospho-CoA protein"/>
    <property type="match status" value="1"/>
</dbReference>
<dbReference type="InterPro" id="IPR002736">
    <property type="entry name" value="CitG"/>
</dbReference>
<dbReference type="GO" id="GO:0005524">
    <property type="term" value="F:ATP binding"/>
    <property type="evidence" value="ECO:0007669"/>
    <property type="project" value="InterPro"/>
</dbReference>
<dbReference type="eggNOG" id="arCOG04238">
    <property type="taxonomic scope" value="Archaea"/>
</dbReference>
<dbReference type="AlphaFoldDB" id="M0DHX0"/>
<feature type="compositionally biased region" description="Basic and acidic residues" evidence="1">
    <location>
        <begin position="1"/>
        <end position="12"/>
    </location>
</feature>